<feature type="compositionally biased region" description="Polar residues" evidence="1">
    <location>
        <begin position="35"/>
        <end position="54"/>
    </location>
</feature>
<protein>
    <submittedName>
        <fullName evidence="2">Uncharacterized protein</fullName>
    </submittedName>
</protein>
<dbReference type="Proteomes" id="UP001519460">
    <property type="component" value="Unassembled WGS sequence"/>
</dbReference>
<gene>
    <name evidence="2" type="ORF">BaRGS_00035928</name>
</gene>
<dbReference type="AlphaFoldDB" id="A0ABD0JCT4"/>
<evidence type="ECO:0000313" key="2">
    <source>
        <dbReference type="EMBL" id="KAK7471440.1"/>
    </source>
</evidence>
<keyword evidence="3" id="KW-1185">Reference proteome</keyword>
<accession>A0ABD0JCT4</accession>
<feature type="region of interest" description="Disordered" evidence="1">
    <location>
        <begin position="1"/>
        <end position="54"/>
    </location>
</feature>
<evidence type="ECO:0000313" key="3">
    <source>
        <dbReference type="Proteomes" id="UP001519460"/>
    </source>
</evidence>
<comment type="caution">
    <text evidence="2">The sequence shown here is derived from an EMBL/GenBank/DDBJ whole genome shotgun (WGS) entry which is preliminary data.</text>
</comment>
<dbReference type="EMBL" id="JACVVK020000493">
    <property type="protein sequence ID" value="KAK7471440.1"/>
    <property type="molecule type" value="Genomic_DNA"/>
</dbReference>
<feature type="non-terminal residue" evidence="2">
    <location>
        <position position="54"/>
    </location>
</feature>
<evidence type="ECO:0000256" key="1">
    <source>
        <dbReference type="SAM" id="MobiDB-lite"/>
    </source>
</evidence>
<organism evidence="2 3">
    <name type="scientific">Batillaria attramentaria</name>
    <dbReference type="NCBI Taxonomy" id="370345"/>
    <lineage>
        <taxon>Eukaryota</taxon>
        <taxon>Metazoa</taxon>
        <taxon>Spiralia</taxon>
        <taxon>Lophotrochozoa</taxon>
        <taxon>Mollusca</taxon>
        <taxon>Gastropoda</taxon>
        <taxon>Caenogastropoda</taxon>
        <taxon>Sorbeoconcha</taxon>
        <taxon>Cerithioidea</taxon>
        <taxon>Batillariidae</taxon>
        <taxon>Batillaria</taxon>
    </lineage>
</organism>
<name>A0ABD0JCT4_9CAEN</name>
<sequence>MQQQFYYPFHTADTDRRASRPDRPVRGKLRLMISPPSTASRSLSQPARPNKAAS</sequence>
<reference evidence="2 3" key="1">
    <citation type="journal article" date="2023" name="Sci. Data">
        <title>Genome assembly of the Korean intertidal mud-creeper Batillaria attramentaria.</title>
        <authorList>
            <person name="Patra A.K."/>
            <person name="Ho P.T."/>
            <person name="Jun S."/>
            <person name="Lee S.J."/>
            <person name="Kim Y."/>
            <person name="Won Y.J."/>
        </authorList>
    </citation>
    <scope>NUCLEOTIDE SEQUENCE [LARGE SCALE GENOMIC DNA]</scope>
    <source>
        <strain evidence="2">Wonlab-2016</strain>
    </source>
</reference>
<proteinExistence type="predicted"/>
<feature type="compositionally biased region" description="Basic and acidic residues" evidence="1">
    <location>
        <begin position="12"/>
        <end position="25"/>
    </location>
</feature>